<dbReference type="AlphaFoldDB" id="A0A6J6HZG1"/>
<organism evidence="5">
    <name type="scientific">freshwater metagenome</name>
    <dbReference type="NCBI Taxonomy" id="449393"/>
    <lineage>
        <taxon>unclassified sequences</taxon>
        <taxon>metagenomes</taxon>
        <taxon>ecological metagenomes</taxon>
    </lineage>
</organism>
<dbReference type="InterPro" id="IPR046977">
    <property type="entry name" value="RsmC/RlmG"/>
</dbReference>
<dbReference type="EMBL" id="CAEZUW010000120">
    <property type="protein sequence ID" value="CAB4617019.1"/>
    <property type="molecule type" value="Genomic_DNA"/>
</dbReference>
<dbReference type="GO" id="GO:0032259">
    <property type="term" value="P:methylation"/>
    <property type="evidence" value="ECO:0007669"/>
    <property type="project" value="UniProtKB-KW"/>
</dbReference>
<proteinExistence type="predicted"/>
<name>A0A6J6HZG1_9ZZZZ</name>
<protein>
    <submittedName>
        <fullName evidence="5">Unannotated protein</fullName>
    </submittedName>
</protein>
<dbReference type="Gene3D" id="3.40.50.150">
    <property type="entry name" value="Vaccinia Virus protein VP39"/>
    <property type="match status" value="1"/>
</dbReference>
<dbReference type="GO" id="GO:0008757">
    <property type="term" value="F:S-adenosylmethionine-dependent methyltransferase activity"/>
    <property type="evidence" value="ECO:0007669"/>
    <property type="project" value="InterPro"/>
</dbReference>
<feature type="domain" description="Methyltransferase small" evidence="3">
    <location>
        <begin position="29"/>
        <end position="195"/>
    </location>
</feature>
<evidence type="ECO:0000313" key="5">
    <source>
        <dbReference type="EMBL" id="CAB4617019.1"/>
    </source>
</evidence>
<keyword evidence="1" id="KW-0489">Methyltransferase</keyword>
<dbReference type="SUPFAM" id="SSF53335">
    <property type="entry name" value="S-adenosyl-L-methionine-dependent methyltransferases"/>
    <property type="match status" value="1"/>
</dbReference>
<evidence type="ECO:0000256" key="1">
    <source>
        <dbReference type="ARBA" id="ARBA00022603"/>
    </source>
</evidence>
<dbReference type="Pfam" id="PF05175">
    <property type="entry name" value="MTS"/>
    <property type="match status" value="1"/>
</dbReference>
<evidence type="ECO:0000256" key="2">
    <source>
        <dbReference type="ARBA" id="ARBA00022679"/>
    </source>
</evidence>
<keyword evidence="2" id="KW-0808">Transferase</keyword>
<dbReference type="InterPro" id="IPR029063">
    <property type="entry name" value="SAM-dependent_MTases_sf"/>
</dbReference>
<evidence type="ECO:0000313" key="4">
    <source>
        <dbReference type="EMBL" id="CAB4533206.1"/>
    </source>
</evidence>
<dbReference type="CDD" id="cd02440">
    <property type="entry name" value="AdoMet_MTases"/>
    <property type="match status" value="1"/>
</dbReference>
<sequence length="203" mass="22307">MSSEHYFSETPATEYKPKQIHVTLCGRELRLETAGGVFSPDHIDQGTAVLLEQLSHAPVGGNLLDVGCGWGPIAISLALHAPRATVWAIDVNERSLALTKRNAELAGVTNIRVCKPDEVPAELEFNGIWSNPPIRVGKDALHEILLTWLPRLVVGAESYLVVQKNLGADSLQRWLDATLPAEFSTIRVDTAKAFRVFRVKHRG</sequence>
<accession>A0A6J6HZG1</accession>
<gene>
    <name evidence="4" type="ORF">UFOPK1410_00262</name>
    <name evidence="5" type="ORF">UFOPK1855_00749</name>
</gene>
<dbReference type="InterPro" id="IPR007848">
    <property type="entry name" value="Small_mtfrase_dom"/>
</dbReference>
<dbReference type="EMBL" id="CAEZSH010000017">
    <property type="protein sequence ID" value="CAB4533206.1"/>
    <property type="molecule type" value="Genomic_DNA"/>
</dbReference>
<dbReference type="PANTHER" id="PTHR47816">
    <property type="entry name" value="RIBOSOMAL RNA SMALL SUBUNIT METHYLTRANSFERASE C"/>
    <property type="match status" value="1"/>
</dbReference>
<reference evidence="5" key="1">
    <citation type="submission" date="2020-05" db="EMBL/GenBank/DDBJ databases">
        <authorList>
            <person name="Chiriac C."/>
            <person name="Salcher M."/>
            <person name="Ghai R."/>
            <person name="Kavagutti S V."/>
        </authorList>
    </citation>
    <scope>NUCLEOTIDE SEQUENCE</scope>
</reference>
<dbReference type="PANTHER" id="PTHR47816:SF4">
    <property type="entry name" value="RIBOSOMAL RNA SMALL SUBUNIT METHYLTRANSFERASE C"/>
    <property type="match status" value="1"/>
</dbReference>
<evidence type="ECO:0000259" key="3">
    <source>
        <dbReference type="Pfam" id="PF05175"/>
    </source>
</evidence>